<dbReference type="RefSeq" id="WP_152124153.1">
    <property type="nucleotide sequence ID" value="NZ_WELI01000003.1"/>
</dbReference>
<accession>A0A7J5U0E7</accession>
<keyword evidence="1" id="KW-0433">Leucine-rich repeat</keyword>
<evidence type="ECO:0000256" key="1">
    <source>
        <dbReference type="ARBA" id="ARBA00022614"/>
    </source>
</evidence>
<dbReference type="PANTHER" id="PTHR46652">
    <property type="entry name" value="LEUCINE-RICH REPEAT AND IQ DOMAIN-CONTAINING PROTEIN 1-RELATED"/>
    <property type="match status" value="1"/>
</dbReference>
<dbReference type="SMART" id="SM00365">
    <property type="entry name" value="LRR_SD22"/>
    <property type="match status" value="3"/>
</dbReference>
<dbReference type="InterPro" id="IPR001611">
    <property type="entry name" value="Leu-rich_rpt"/>
</dbReference>
<dbReference type="InterPro" id="IPR032675">
    <property type="entry name" value="LRR_dom_sf"/>
</dbReference>
<comment type="caution">
    <text evidence="3">The sequence shown here is derived from an EMBL/GenBank/DDBJ whole genome shotgun (WGS) entry which is preliminary data.</text>
</comment>
<dbReference type="InterPro" id="IPR025875">
    <property type="entry name" value="Leu-rich_rpt_4"/>
</dbReference>
<protein>
    <submittedName>
        <fullName evidence="3">Leucine-rich repeat domain-containing protein</fullName>
    </submittedName>
</protein>
<proteinExistence type="predicted"/>
<dbReference type="Pfam" id="PF12799">
    <property type="entry name" value="LRR_4"/>
    <property type="match status" value="1"/>
</dbReference>
<reference evidence="3 4" key="1">
    <citation type="submission" date="2019-10" db="EMBL/GenBank/DDBJ databases">
        <title>Rudanella paleaurantiibacter sp. nov., isolated from sludge.</title>
        <authorList>
            <person name="Xu S.Q."/>
        </authorList>
    </citation>
    <scope>NUCLEOTIDE SEQUENCE [LARGE SCALE GENOMIC DNA]</scope>
    <source>
        <strain evidence="3 4">HX-22-17</strain>
    </source>
</reference>
<evidence type="ECO:0000256" key="2">
    <source>
        <dbReference type="ARBA" id="ARBA00022737"/>
    </source>
</evidence>
<keyword evidence="2" id="KW-0677">Repeat</keyword>
<dbReference type="Proteomes" id="UP000488299">
    <property type="component" value="Unassembled WGS sequence"/>
</dbReference>
<name>A0A7J5U0E7_9BACT</name>
<dbReference type="Gene3D" id="3.80.10.10">
    <property type="entry name" value="Ribonuclease Inhibitor"/>
    <property type="match status" value="1"/>
</dbReference>
<dbReference type="PROSITE" id="PS51450">
    <property type="entry name" value="LRR"/>
    <property type="match status" value="2"/>
</dbReference>
<evidence type="ECO:0000313" key="3">
    <source>
        <dbReference type="EMBL" id="KAB7731170.1"/>
    </source>
</evidence>
<keyword evidence="4" id="KW-1185">Reference proteome</keyword>
<dbReference type="InterPro" id="IPR050836">
    <property type="entry name" value="SDS22/Internalin_LRR"/>
</dbReference>
<dbReference type="PANTHER" id="PTHR46652:SF3">
    <property type="entry name" value="LEUCINE-RICH REPEAT-CONTAINING PROTEIN 9"/>
    <property type="match status" value="1"/>
</dbReference>
<dbReference type="EMBL" id="WELI01000003">
    <property type="protein sequence ID" value="KAB7731170.1"/>
    <property type="molecule type" value="Genomic_DNA"/>
</dbReference>
<dbReference type="SUPFAM" id="SSF52075">
    <property type="entry name" value="Outer arm dynein light chain 1"/>
    <property type="match status" value="1"/>
</dbReference>
<sequence length="210" mass="23714">MVIDPEVASKPVPAVADTHAKRLTWWLGLTPAWRSAFQTAVLQHSAHPMAEELEYLWQIPAIRFTGPRAPYPNMPFELTDCSGLQGMSNLEIVVLTHHQLGSVTELATLLKLRSLFVNNNSIRSLTGIESLKKLEQLYAQFNQIDSLAPVRELTSLREIYINFNPLKTLDGITAKHARNLKGFFCLPNDDLPDREVMRVEQRLGIRCRAA</sequence>
<gene>
    <name evidence="3" type="ORF">F5984_10205</name>
</gene>
<evidence type="ECO:0000313" key="4">
    <source>
        <dbReference type="Proteomes" id="UP000488299"/>
    </source>
</evidence>
<organism evidence="3 4">
    <name type="scientific">Rudanella paleaurantiibacter</name>
    <dbReference type="NCBI Taxonomy" id="2614655"/>
    <lineage>
        <taxon>Bacteria</taxon>
        <taxon>Pseudomonadati</taxon>
        <taxon>Bacteroidota</taxon>
        <taxon>Cytophagia</taxon>
        <taxon>Cytophagales</taxon>
        <taxon>Cytophagaceae</taxon>
        <taxon>Rudanella</taxon>
    </lineage>
</organism>
<dbReference type="AlphaFoldDB" id="A0A7J5U0E7"/>